<reference evidence="13 14" key="1">
    <citation type="submission" date="2019-08" db="EMBL/GenBank/DDBJ databases">
        <title>Sphingorhabdus soil sp. nov., isolated from arctic soil.</title>
        <authorList>
            <person name="Liu Y."/>
        </authorList>
    </citation>
    <scope>NUCLEOTIDE SEQUENCE [LARGE SCALE GENOMIC DNA]</scope>
    <source>
        <strain evidence="13 14">D-2Q-5-6</strain>
    </source>
</reference>
<keyword evidence="1 8" id="KW-0645">Protease</keyword>
<gene>
    <name evidence="13" type="ORF">FSZ31_02485</name>
</gene>
<dbReference type="PANTHER" id="PTHR10120">
    <property type="entry name" value="CAAX PRENYL PROTEASE 1"/>
    <property type="match status" value="1"/>
</dbReference>
<name>A0A5C6URZ5_9SPHN</name>
<sequence>MIRKTTKLAAIGGAAALFALLPAIAHAAAPAHGFDVEAATRAYLDTLQGPARAQSDAYFEGGYWLILWGALVAVIVDGLLLRFRFAAKIRDVVMAKTQRLWIVTWAVALAYTIASFVLTLPWSIYTGFFRERQYDLLNQGFVAWFGEQLTSLAISLVVVPLIIVAIYAVIRRAPRSWWLWGTGLVALFAIFGAVVAPVYVSPLFNTYSEMQAGPLRDRIVAMAAANDIPSEHIYVFDASKQTKRISANVSGLGPTIRISLNDNLLNRTTPAEVAAVMGHEMGHYVLNHVWISVFFISLIFGLGLFLIARIAPRVIARHGDRWGISSIGDPASLPLLSLMLGVYFFLATPALNTLIRVDEEQADVFGLNAAREPDAFARVAMRLSEYRKIEPGRLEEFLFFDHPSGATRVRGAMEWKAKNVPNPQIVIPPPLTE</sequence>
<organism evidence="13 14">
    <name type="scientific">Flavisphingopyxis soli</name>
    <dbReference type="NCBI Taxonomy" id="2601267"/>
    <lineage>
        <taxon>Bacteria</taxon>
        <taxon>Pseudomonadati</taxon>
        <taxon>Pseudomonadota</taxon>
        <taxon>Alphaproteobacteria</taxon>
        <taxon>Sphingomonadales</taxon>
        <taxon>Sphingopyxidaceae</taxon>
        <taxon>Flavisphingopyxis</taxon>
    </lineage>
</organism>
<evidence type="ECO:0000256" key="2">
    <source>
        <dbReference type="ARBA" id="ARBA00022723"/>
    </source>
</evidence>
<feature type="domain" description="CAAX prenyl protease 1 N-terminal" evidence="12">
    <location>
        <begin position="62"/>
        <end position="206"/>
    </location>
</feature>
<feature type="transmembrane region" description="Helical" evidence="9">
    <location>
        <begin position="332"/>
        <end position="351"/>
    </location>
</feature>
<dbReference type="InterPro" id="IPR001915">
    <property type="entry name" value="Peptidase_M48"/>
</dbReference>
<keyword evidence="5 8" id="KW-0482">Metalloprotease</keyword>
<dbReference type="InterPro" id="IPR032456">
    <property type="entry name" value="Peptidase_M48_N"/>
</dbReference>
<evidence type="ECO:0000256" key="5">
    <source>
        <dbReference type="ARBA" id="ARBA00023049"/>
    </source>
</evidence>
<feature type="chain" id="PRO_5022849759" evidence="10">
    <location>
        <begin position="28"/>
        <end position="433"/>
    </location>
</feature>
<dbReference type="RefSeq" id="WP_147121464.1">
    <property type="nucleotide sequence ID" value="NZ_VOPY01000001.1"/>
</dbReference>
<comment type="similarity">
    <text evidence="8">Belongs to the peptidase M48 family.</text>
</comment>
<keyword evidence="14" id="KW-1185">Reference proteome</keyword>
<dbReference type="Gene3D" id="3.30.2010.10">
    <property type="entry name" value="Metalloproteases ('zincins'), catalytic domain"/>
    <property type="match status" value="1"/>
</dbReference>
<protein>
    <submittedName>
        <fullName evidence="13">M48 family metallopeptidase</fullName>
    </submittedName>
</protein>
<feature type="binding site" evidence="7">
    <location>
        <position position="279"/>
    </location>
    <ligand>
        <name>Zn(2+)</name>
        <dbReference type="ChEBI" id="CHEBI:29105"/>
        <note>catalytic</note>
    </ligand>
</feature>
<dbReference type="Pfam" id="PF16491">
    <property type="entry name" value="Peptidase_M48_N"/>
    <property type="match status" value="1"/>
</dbReference>
<accession>A0A5C6URZ5</accession>
<evidence type="ECO:0000313" key="13">
    <source>
        <dbReference type="EMBL" id="TXC73628.1"/>
    </source>
</evidence>
<keyword evidence="9" id="KW-1133">Transmembrane helix</keyword>
<evidence type="ECO:0000259" key="12">
    <source>
        <dbReference type="Pfam" id="PF16491"/>
    </source>
</evidence>
<feature type="active site" description="Proton donor" evidence="6">
    <location>
        <position position="363"/>
    </location>
</feature>
<dbReference type="CDD" id="cd07343">
    <property type="entry name" value="M48A_Zmpste24p_like"/>
    <property type="match status" value="1"/>
</dbReference>
<dbReference type="Pfam" id="PF01435">
    <property type="entry name" value="Peptidase_M48"/>
    <property type="match status" value="1"/>
</dbReference>
<feature type="active site" evidence="6">
    <location>
        <position position="280"/>
    </location>
</feature>
<evidence type="ECO:0000256" key="10">
    <source>
        <dbReference type="SAM" id="SignalP"/>
    </source>
</evidence>
<feature type="binding site" evidence="7">
    <location>
        <position position="283"/>
    </location>
    <ligand>
        <name>Zn(2+)</name>
        <dbReference type="ChEBI" id="CHEBI:29105"/>
        <note>catalytic</note>
    </ligand>
</feature>
<feature type="transmembrane region" description="Helical" evidence="9">
    <location>
        <begin position="102"/>
        <end position="129"/>
    </location>
</feature>
<feature type="transmembrane region" description="Helical" evidence="9">
    <location>
        <begin position="149"/>
        <end position="170"/>
    </location>
</feature>
<comment type="caution">
    <text evidence="13">The sequence shown here is derived from an EMBL/GenBank/DDBJ whole genome shotgun (WGS) entry which is preliminary data.</text>
</comment>
<evidence type="ECO:0000259" key="11">
    <source>
        <dbReference type="Pfam" id="PF01435"/>
    </source>
</evidence>
<evidence type="ECO:0000256" key="1">
    <source>
        <dbReference type="ARBA" id="ARBA00022670"/>
    </source>
</evidence>
<feature type="signal peptide" evidence="10">
    <location>
        <begin position="1"/>
        <end position="27"/>
    </location>
</feature>
<evidence type="ECO:0000313" key="14">
    <source>
        <dbReference type="Proteomes" id="UP000321129"/>
    </source>
</evidence>
<feature type="transmembrane region" description="Helical" evidence="9">
    <location>
        <begin position="62"/>
        <end position="81"/>
    </location>
</feature>
<dbReference type="GO" id="GO:0004222">
    <property type="term" value="F:metalloendopeptidase activity"/>
    <property type="evidence" value="ECO:0007669"/>
    <property type="project" value="InterPro"/>
</dbReference>
<keyword evidence="10" id="KW-0732">Signal</keyword>
<evidence type="ECO:0000256" key="3">
    <source>
        <dbReference type="ARBA" id="ARBA00022801"/>
    </source>
</evidence>
<dbReference type="InterPro" id="IPR027057">
    <property type="entry name" value="CAXX_Prtase_1"/>
</dbReference>
<keyword evidence="9" id="KW-0472">Membrane</keyword>
<dbReference type="GO" id="GO:0046872">
    <property type="term" value="F:metal ion binding"/>
    <property type="evidence" value="ECO:0007669"/>
    <property type="project" value="UniProtKB-KW"/>
</dbReference>
<dbReference type="Proteomes" id="UP000321129">
    <property type="component" value="Unassembled WGS sequence"/>
</dbReference>
<keyword evidence="3 8" id="KW-0378">Hydrolase</keyword>
<evidence type="ECO:0000256" key="9">
    <source>
        <dbReference type="SAM" id="Phobius"/>
    </source>
</evidence>
<dbReference type="AlphaFoldDB" id="A0A5C6URZ5"/>
<evidence type="ECO:0000256" key="4">
    <source>
        <dbReference type="ARBA" id="ARBA00022833"/>
    </source>
</evidence>
<feature type="domain" description="Peptidase M48" evidence="11">
    <location>
        <begin position="212"/>
        <end position="415"/>
    </location>
</feature>
<dbReference type="OrthoDB" id="9781930at2"/>
<keyword evidence="4 7" id="KW-0862">Zinc</keyword>
<dbReference type="GO" id="GO:0071586">
    <property type="term" value="P:CAAX-box protein processing"/>
    <property type="evidence" value="ECO:0007669"/>
    <property type="project" value="InterPro"/>
</dbReference>
<feature type="transmembrane region" description="Helical" evidence="9">
    <location>
        <begin position="177"/>
        <end position="200"/>
    </location>
</feature>
<feature type="binding site" evidence="7">
    <location>
        <position position="359"/>
    </location>
    <ligand>
        <name>Zn(2+)</name>
        <dbReference type="ChEBI" id="CHEBI:29105"/>
        <note>catalytic</note>
    </ligand>
</feature>
<evidence type="ECO:0000256" key="7">
    <source>
        <dbReference type="PIRSR" id="PIRSR627057-2"/>
    </source>
</evidence>
<keyword evidence="2 7" id="KW-0479">Metal-binding</keyword>
<dbReference type="EMBL" id="VOPY01000001">
    <property type="protein sequence ID" value="TXC73628.1"/>
    <property type="molecule type" value="Genomic_DNA"/>
</dbReference>
<evidence type="ECO:0000256" key="6">
    <source>
        <dbReference type="PIRSR" id="PIRSR627057-1"/>
    </source>
</evidence>
<keyword evidence="9" id="KW-0812">Transmembrane</keyword>
<comment type="cofactor">
    <cofactor evidence="7 8">
        <name>Zn(2+)</name>
        <dbReference type="ChEBI" id="CHEBI:29105"/>
    </cofactor>
    <text evidence="7 8">Binds 1 zinc ion per subunit.</text>
</comment>
<feature type="transmembrane region" description="Helical" evidence="9">
    <location>
        <begin position="289"/>
        <end position="311"/>
    </location>
</feature>
<proteinExistence type="inferred from homology"/>
<evidence type="ECO:0000256" key="8">
    <source>
        <dbReference type="RuleBase" id="RU003983"/>
    </source>
</evidence>